<evidence type="ECO:0000313" key="3">
    <source>
        <dbReference type="Proteomes" id="UP000257109"/>
    </source>
</evidence>
<proteinExistence type="predicted"/>
<dbReference type="OrthoDB" id="1459910at2759"/>
<dbReference type="AlphaFoldDB" id="A0A371ECS6"/>
<comment type="caution">
    <text evidence="2">The sequence shown here is derived from an EMBL/GenBank/DDBJ whole genome shotgun (WGS) entry which is preliminary data.</text>
</comment>
<sequence>MTARKKIDIHVGTLSMEFVDTLVQFNIFEAMKHPTEDHSLFGIDLIDELVEECLQLDTNGEDNSNFAEDTNSIGHLWSLAKEADYNKVWEVHNLFDSEDDNIDLADLSQEAELIRLLDQVCNHENLECSKKAEVQVVETEKLFPTQVATMSRPQQPKAEIMSTHLVPNPIQVGQPDPKESNDNSSSLPPPMELKPLPSHLKYAYLDAE</sequence>
<evidence type="ECO:0000256" key="1">
    <source>
        <dbReference type="SAM" id="MobiDB-lite"/>
    </source>
</evidence>
<name>A0A371ECS6_MUCPR</name>
<feature type="non-terminal residue" evidence="2">
    <location>
        <position position="1"/>
    </location>
</feature>
<evidence type="ECO:0000313" key="2">
    <source>
        <dbReference type="EMBL" id="RDX63840.1"/>
    </source>
</evidence>
<gene>
    <name evidence="2" type="ORF">CR513_57676</name>
</gene>
<accession>A0A371ECS6</accession>
<keyword evidence="3" id="KW-1185">Reference proteome</keyword>
<organism evidence="2 3">
    <name type="scientific">Mucuna pruriens</name>
    <name type="common">Velvet bean</name>
    <name type="synonym">Dolichos pruriens</name>
    <dbReference type="NCBI Taxonomy" id="157652"/>
    <lineage>
        <taxon>Eukaryota</taxon>
        <taxon>Viridiplantae</taxon>
        <taxon>Streptophyta</taxon>
        <taxon>Embryophyta</taxon>
        <taxon>Tracheophyta</taxon>
        <taxon>Spermatophyta</taxon>
        <taxon>Magnoliopsida</taxon>
        <taxon>eudicotyledons</taxon>
        <taxon>Gunneridae</taxon>
        <taxon>Pentapetalae</taxon>
        <taxon>rosids</taxon>
        <taxon>fabids</taxon>
        <taxon>Fabales</taxon>
        <taxon>Fabaceae</taxon>
        <taxon>Papilionoideae</taxon>
        <taxon>50 kb inversion clade</taxon>
        <taxon>NPAAA clade</taxon>
        <taxon>indigoferoid/millettioid clade</taxon>
        <taxon>Phaseoleae</taxon>
        <taxon>Mucuna</taxon>
    </lineage>
</organism>
<dbReference type="EMBL" id="QJKJ01014680">
    <property type="protein sequence ID" value="RDX63840.1"/>
    <property type="molecule type" value="Genomic_DNA"/>
</dbReference>
<dbReference type="Proteomes" id="UP000257109">
    <property type="component" value="Unassembled WGS sequence"/>
</dbReference>
<reference evidence="2" key="1">
    <citation type="submission" date="2018-05" db="EMBL/GenBank/DDBJ databases">
        <title>Draft genome of Mucuna pruriens seed.</title>
        <authorList>
            <person name="Nnadi N.E."/>
            <person name="Vos R."/>
            <person name="Hasami M.H."/>
            <person name="Devisetty U.K."/>
            <person name="Aguiy J.C."/>
        </authorList>
    </citation>
    <scope>NUCLEOTIDE SEQUENCE [LARGE SCALE GENOMIC DNA]</scope>
    <source>
        <strain evidence="2">JCA_2017</strain>
    </source>
</reference>
<protein>
    <submittedName>
        <fullName evidence="2">Uncharacterized protein</fullName>
    </submittedName>
</protein>
<feature type="region of interest" description="Disordered" evidence="1">
    <location>
        <begin position="167"/>
        <end position="198"/>
    </location>
</feature>